<keyword evidence="7" id="KW-1185">Reference proteome</keyword>
<keyword evidence="3 5" id="KW-0732">Signal</keyword>
<dbReference type="NCBIfam" id="TIGR01256">
    <property type="entry name" value="modA"/>
    <property type="match status" value="1"/>
</dbReference>
<evidence type="ECO:0000256" key="2">
    <source>
        <dbReference type="ARBA" id="ARBA00022723"/>
    </source>
</evidence>
<dbReference type="AlphaFoldDB" id="A0A399EGX7"/>
<comment type="caution">
    <text evidence="6">The sequence shown here is derived from an EMBL/GenBank/DDBJ whole genome shotgun (WGS) entry which is preliminary data.</text>
</comment>
<feature type="signal peptide" evidence="5">
    <location>
        <begin position="1"/>
        <end position="18"/>
    </location>
</feature>
<dbReference type="Gene3D" id="3.40.190.10">
    <property type="entry name" value="Periplasmic binding protein-like II"/>
    <property type="match status" value="2"/>
</dbReference>
<keyword evidence="2 4" id="KW-0479">Metal-binding</keyword>
<accession>A0A399EGX7</accession>
<sequence>MLRLLILTMVLGLGLAQAQEVRAAVAANFRDAFNEVVRAFAKANPGVRVVPSFGSSGAFTQQIVNGAPFDVFLAADMAFPKALEAQNLAEPGTLRVYARGKLALFVPGAAGVKGLEALRDPRFRRIVVANPETAPYGKAAVQALQAGKLYELLKPRLVFAQDVAQAAQLTLTAADAGFIAYSAAFTPAFKGKGGVFVVPQRLYDPLDQGVLVVRGRGRPEVRAFYGFLRSPEASRIIKAYGYQTPDPSL</sequence>
<reference evidence="6 7" key="1">
    <citation type="submission" date="2018-08" db="EMBL/GenBank/DDBJ databases">
        <title>Meiothermus terrae DSM 26712 genome sequencing project.</title>
        <authorList>
            <person name="Da Costa M.S."/>
            <person name="Albuquerque L."/>
            <person name="Raposo P."/>
            <person name="Froufe H.J.C."/>
            <person name="Barroso C.S."/>
            <person name="Egas C."/>
        </authorList>
    </citation>
    <scope>NUCLEOTIDE SEQUENCE [LARGE SCALE GENOMIC DNA]</scope>
    <source>
        <strain evidence="6 7">DSM 26712</strain>
    </source>
</reference>
<feature type="binding site" evidence="4">
    <location>
        <position position="56"/>
    </location>
    <ligand>
        <name>molybdate</name>
        <dbReference type="ChEBI" id="CHEBI:36264"/>
    </ligand>
</feature>
<dbReference type="SUPFAM" id="SSF53850">
    <property type="entry name" value="Periplasmic binding protein-like II"/>
    <property type="match status" value="1"/>
</dbReference>
<dbReference type="GO" id="GO:0015689">
    <property type="term" value="P:molybdate ion transport"/>
    <property type="evidence" value="ECO:0007669"/>
    <property type="project" value="InterPro"/>
</dbReference>
<dbReference type="RefSeq" id="WP_119316054.1">
    <property type="nucleotide sequence ID" value="NZ_QXDL01000167.1"/>
</dbReference>
<protein>
    <submittedName>
        <fullName evidence="6">Molybdate-binding periplasmic protein</fullName>
    </submittedName>
</protein>
<dbReference type="CDD" id="cd13539">
    <property type="entry name" value="PBP2_AvModA"/>
    <property type="match status" value="1"/>
</dbReference>
<gene>
    <name evidence="6" type="primary">modA</name>
    <name evidence="6" type="ORF">Mterra_03103</name>
</gene>
<evidence type="ECO:0000256" key="1">
    <source>
        <dbReference type="ARBA" id="ARBA00009175"/>
    </source>
</evidence>
<keyword evidence="4" id="KW-0500">Molybdenum</keyword>
<proteinExistence type="inferred from homology"/>
<evidence type="ECO:0000313" key="7">
    <source>
        <dbReference type="Proteomes" id="UP000265715"/>
    </source>
</evidence>
<dbReference type="PANTHER" id="PTHR30632:SF14">
    <property type="entry name" value="TUNGSTATE_MOLYBDATE_CHROMATE-BINDING PROTEIN MODA"/>
    <property type="match status" value="1"/>
</dbReference>
<comment type="similarity">
    <text evidence="1">Belongs to the bacterial solute-binding protein ModA family.</text>
</comment>
<evidence type="ECO:0000256" key="3">
    <source>
        <dbReference type="ARBA" id="ARBA00022729"/>
    </source>
</evidence>
<dbReference type="OrthoDB" id="9785015at2"/>
<dbReference type="InterPro" id="IPR044084">
    <property type="entry name" value="AvModA-like_subst-bd"/>
</dbReference>
<dbReference type="GO" id="GO:0046872">
    <property type="term" value="F:metal ion binding"/>
    <property type="evidence" value="ECO:0007669"/>
    <property type="project" value="UniProtKB-KW"/>
</dbReference>
<feature type="chain" id="PRO_5017486231" evidence="5">
    <location>
        <begin position="19"/>
        <end position="249"/>
    </location>
</feature>
<name>A0A399EGX7_9DEIN</name>
<dbReference type="GO" id="GO:0030973">
    <property type="term" value="F:molybdate ion binding"/>
    <property type="evidence" value="ECO:0007669"/>
    <property type="project" value="InterPro"/>
</dbReference>
<dbReference type="PANTHER" id="PTHR30632">
    <property type="entry name" value="MOLYBDATE-BINDING PERIPLASMIC PROTEIN"/>
    <property type="match status" value="1"/>
</dbReference>
<dbReference type="Pfam" id="PF13531">
    <property type="entry name" value="SBP_bac_11"/>
    <property type="match status" value="1"/>
</dbReference>
<evidence type="ECO:0000313" key="6">
    <source>
        <dbReference type="EMBL" id="RIH81522.1"/>
    </source>
</evidence>
<organism evidence="6 7">
    <name type="scientific">Calidithermus terrae</name>
    <dbReference type="NCBI Taxonomy" id="1408545"/>
    <lineage>
        <taxon>Bacteria</taxon>
        <taxon>Thermotogati</taxon>
        <taxon>Deinococcota</taxon>
        <taxon>Deinococci</taxon>
        <taxon>Thermales</taxon>
        <taxon>Thermaceae</taxon>
        <taxon>Calidithermus</taxon>
    </lineage>
</organism>
<dbReference type="PIRSF" id="PIRSF004846">
    <property type="entry name" value="ModA"/>
    <property type="match status" value="1"/>
</dbReference>
<evidence type="ECO:0000256" key="5">
    <source>
        <dbReference type="SAM" id="SignalP"/>
    </source>
</evidence>
<dbReference type="EMBL" id="QXDL01000167">
    <property type="protein sequence ID" value="RIH81522.1"/>
    <property type="molecule type" value="Genomic_DNA"/>
</dbReference>
<dbReference type="InterPro" id="IPR050682">
    <property type="entry name" value="ModA/WtpA"/>
</dbReference>
<dbReference type="Proteomes" id="UP000265715">
    <property type="component" value="Unassembled WGS sequence"/>
</dbReference>
<dbReference type="InterPro" id="IPR005950">
    <property type="entry name" value="ModA"/>
</dbReference>
<feature type="binding site" evidence="4">
    <location>
        <position position="163"/>
    </location>
    <ligand>
        <name>molybdate</name>
        <dbReference type="ChEBI" id="CHEBI:36264"/>
    </ligand>
</feature>
<evidence type="ECO:0000256" key="4">
    <source>
        <dbReference type="PIRSR" id="PIRSR004846-1"/>
    </source>
</evidence>